<feature type="compositionally biased region" description="Polar residues" evidence="1">
    <location>
        <begin position="130"/>
        <end position="142"/>
    </location>
</feature>
<organism evidence="2 3">
    <name type="scientific">Lithohypha guttulata</name>
    <dbReference type="NCBI Taxonomy" id="1690604"/>
    <lineage>
        <taxon>Eukaryota</taxon>
        <taxon>Fungi</taxon>
        <taxon>Dikarya</taxon>
        <taxon>Ascomycota</taxon>
        <taxon>Pezizomycotina</taxon>
        <taxon>Eurotiomycetes</taxon>
        <taxon>Chaetothyriomycetidae</taxon>
        <taxon>Chaetothyriales</taxon>
        <taxon>Trichomeriaceae</taxon>
        <taxon>Lithohypha</taxon>
    </lineage>
</organism>
<accession>A0ABR0KEL0</accession>
<sequence>MSPDTSAQQSLKIPVPTSLSQTTPSLPPLTSQLLVSHLRSQTNTIPELQSLLSDSLARTGWTDRVRALALELLRSGKCDSFPDLFEEVLHRAKVPRDAELKSEDKEPTSRTGGKTIPGQSQSQKDKDPDGTSTPTSSQNPMNGNGAIAVRDGWFGPDGLPDVKIPVAAVEAGADFLRGKVRHLVEIVEDD</sequence>
<feature type="compositionally biased region" description="Low complexity" evidence="1">
    <location>
        <begin position="14"/>
        <end position="25"/>
    </location>
</feature>
<reference evidence="2 3" key="1">
    <citation type="submission" date="2023-08" db="EMBL/GenBank/DDBJ databases">
        <title>Black Yeasts Isolated from many extreme environments.</title>
        <authorList>
            <person name="Coleine C."/>
            <person name="Stajich J.E."/>
            <person name="Selbmann L."/>
        </authorList>
    </citation>
    <scope>NUCLEOTIDE SEQUENCE [LARGE SCALE GENOMIC DNA]</scope>
    <source>
        <strain evidence="2 3">CCFEE 5885</strain>
    </source>
</reference>
<name>A0ABR0KEL0_9EURO</name>
<dbReference type="Gene3D" id="1.10.246.140">
    <property type="match status" value="1"/>
</dbReference>
<dbReference type="InterPro" id="IPR038212">
    <property type="entry name" value="TF_EnY2_sf"/>
</dbReference>
<evidence type="ECO:0000313" key="3">
    <source>
        <dbReference type="Proteomes" id="UP001345013"/>
    </source>
</evidence>
<feature type="compositionally biased region" description="Polar residues" evidence="1">
    <location>
        <begin position="109"/>
        <end position="122"/>
    </location>
</feature>
<proteinExistence type="predicted"/>
<keyword evidence="3" id="KW-1185">Reference proteome</keyword>
<dbReference type="Proteomes" id="UP001345013">
    <property type="component" value="Unassembled WGS sequence"/>
</dbReference>
<feature type="compositionally biased region" description="Polar residues" evidence="1">
    <location>
        <begin position="1"/>
        <end position="11"/>
    </location>
</feature>
<feature type="compositionally biased region" description="Basic and acidic residues" evidence="1">
    <location>
        <begin position="94"/>
        <end position="108"/>
    </location>
</feature>
<comment type="caution">
    <text evidence="2">The sequence shown here is derived from an EMBL/GenBank/DDBJ whole genome shotgun (WGS) entry which is preliminary data.</text>
</comment>
<feature type="region of interest" description="Disordered" evidence="1">
    <location>
        <begin position="94"/>
        <end position="152"/>
    </location>
</feature>
<evidence type="ECO:0000313" key="2">
    <source>
        <dbReference type="EMBL" id="KAK5094547.1"/>
    </source>
</evidence>
<dbReference type="EMBL" id="JAVRRG010000033">
    <property type="protein sequence ID" value="KAK5094547.1"/>
    <property type="molecule type" value="Genomic_DNA"/>
</dbReference>
<evidence type="ECO:0000256" key="1">
    <source>
        <dbReference type="SAM" id="MobiDB-lite"/>
    </source>
</evidence>
<gene>
    <name evidence="2" type="ORF">LTR24_003488</name>
</gene>
<feature type="region of interest" description="Disordered" evidence="1">
    <location>
        <begin position="1"/>
        <end position="25"/>
    </location>
</feature>
<protein>
    <submittedName>
        <fullName evidence="2">Uncharacterized protein</fullName>
    </submittedName>
</protein>